<organism evidence="3 4">
    <name type="scientific">Hermanssonia centrifuga</name>
    <dbReference type="NCBI Taxonomy" id="98765"/>
    <lineage>
        <taxon>Eukaryota</taxon>
        <taxon>Fungi</taxon>
        <taxon>Dikarya</taxon>
        <taxon>Basidiomycota</taxon>
        <taxon>Agaricomycotina</taxon>
        <taxon>Agaricomycetes</taxon>
        <taxon>Polyporales</taxon>
        <taxon>Meruliaceae</taxon>
        <taxon>Hermanssonia</taxon>
    </lineage>
</organism>
<dbReference type="SUPFAM" id="SSF51445">
    <property type="entry name" value="(Trans)glycosidases"/>
    <property type="match status" value="1"/>
</dbReference>
<dbReference type="EMBL" id="MLYV02001069">
    <property type="protein sequence ID" value="PSR73690.1"/>
    <property type="molecule type" value="Genomic_DNA"/>
</dbReference>
<evidence type="ECO:0000256" key="1">
    <source>
        <dbReference type="SAM" id="SignalP"/>
    </source>
</evidence>
<sequence>MPVKSTISCCVLFLSLFPRRATTYPHSTLDYRAVSSTAKAGLGWSNGPNANIDQYTTTGKVQWYYTWSPDGFQSDLEFVPMLWGTTQTDDWSKNINQTIKQLNVTHALGFNEPQETGQSNLSPADGASLWKQYVEPLKAQGLQLGSPAPSSAPSGKTWIQQWLDACDGGCTVDFIALHWYDINSTAFMEYLEDFHNTFDRPIWVTEWACQNFNNASAQCSQQDIVDFMNATEQFMDTTDWVERYAWFGAFSNLQGVNQDDALMDSSGHITTLGQQYIGAIIPNISSNYQPGVVHGGNGNTSSGGGNSGNPSIAAALLHYDARFVSIGTVVAITAAALLTV</sequence>
<dbReference type="InterPro" id="IPR053183">
    <property type="entry name" value="ASL1"/>
</dbReference>
<accession>A0A2R6NMV6</accession>
<evidence type="ECO:0000313" key="3">
    <source>
        <dbReference type="EMBL" id="PSR73690.1"/>
    </source>
</evidence>
<name>A0A2R6NMV6_9APHY</name>
<dbReference type="PANTHER" id="PTHR34154:SF3">
    <property type="entry name" value="ALKALI-SENSITIVE LINKAGE PROTEIN 1"/>
    <property type="match status" value="1"/>
</dbReference>
<dbReference type="InterPro" id="IPR024655">
    <property type="entry name" value="Asl1_glyco_hydro_catalytic"/>
</dbReference>
<keyword evidence="4" id="KW-1185">Reference proteome</keyword>
<reference evidence="3 4" key="1">
    <citation type="submission" date="2018-02" db="EMBL/GenBank/DDBJ databases">
        <title>Genome sequence of the basidiomycete white-rot fungus Phlebia centrifuga.</title>
        <authorList>
            <person name="Granchi Z."/>
            <person name="Peng M."/>
            <person name="de Vries R.P."/>
            <person name="Hilden K."/>
            <person name="Makela M.R."/>
            <person name="Grigoriev I."/>
            <person name="Riley R."/>
        </authorList>
    </citation>
    <scope>NUCLEOTIDE SEQUENCE [LARGE SCALE GENOMIC DNA]</scope>
    <source>
        <strain evidence="3 4">FBCC195</strain>
    </source>
</reference>
<dbReference type="GO" id="GO:0071966">
    <property type="term" value="P:fungal-type cell wall polysaccharide metabolic process"/>
    <property type="evidence" value="ECO:0007669"/>
    <property type="project" value="TreeGrafter"/>
</dbReference>
<protein>
    <recommendedName>
        <fullName evidence="2">Asl1-like glycosyl hydrolase catalytic domain-containing protein</fullName>
    </recommendedName>
</protein>
<feature type="chain" id="PRO_5015348458" description="Asl1-like glycosyl hydrolase catalytic domain-containing protein" evidence="1">
    <location>
        <begin position="24"/>
        <end position="340"/>
    </location>
</feature>
<evidence type="ECO:0000313" key="4">
    <source>
        <dbReference type="Proteomes" id="UP000186601"/>
    </source>
</evidence>
<gene>
    <name evidence="3" type="ORF">PHLCEN_2v10609</name>
</gene>
<dbReference type="Proteomes" id="UP000186601">
    <property type="component" value="Unassembled WGS sequence"/>
</dbReference>
<dbReference type="AlphaFoldDB" id="A0A2R6NMV6"/>
<evidence type="ECO:0000259" key="2">
    <source>
        <dbReference type="Pfam" id="PF11790"/>
    </source>
</evidence>
<dbReference type="InterPro" id="IPR017853">
    <property type="entry name" value="GH"/>
</dbReference>
<feature type="domain" description="Asl1-like glycosyl hydrolase catalytic" evidence="2">
    <location>
        <begin position="42"/>
        <end position="276"/>
    </location>
</feature>
<dbReference type="Gene3D" id="3.20.20.80">
    <property type="entry name" value="Glycosidases"/>
    <property type="match status" value="1"/>
</dbReference>
<dbReference type="GO" id="GO:0009277">
    <property type="term" value="C:fungal-type cell wall"/>
    <property type="evidence" value="ECO:0007669"/>
    <property type="project" value="TreeGrafter"/>
</dbReference>
<feature type="signal peptide" evidence="1">
    <location>
        <begin position="1"/>
        <end position="23"/>
    </location>
</feature>
<keyword evidence="1" id="KW-0732">Signal</keyword>
<proteinExistence type="predicted"/>
<dbReference type="PANTHER" id="PTHR34154">
    <property type="entry name" value="ALKALI-SENSITIVE LINKAGE PROTEIN 1"/>
    <property type="match status" value="1"/>
</dbReference>
<dbReference type="STRING" id="98765.A0A2R6NMV6"/>
<dbReference type="Pfam" id="PF11790">
    <property type="entry name" value="Glyco_hydro_cc"/>
    <property type="match status" value="1"/>
</dbReference>
<dbReference type="OrthoDB" id="43654at2759"/>
<comment type="caution">
    <text evidence="3">The sequence shown here is derived from an EMBL/GenBank/DDBJ whole genome shotgun (WGS) entry which is preliminary data.</text>
</comment>